<evidence type="ECO:0000313" key="2">
    <source>
        <dbReference type="Proteomes" id="UP001163321"/>
    </source>
</evidence>
<comment type="caution">
    <text evidence="1">The sequence shown here is derived from an EMBL/GenBank/DDBJ whole genome shotgun (WGS) entry which is preliminary data.</text>
</comment>
<name>A0ACC0VT12_9STRA</name>
<proteinExistence type="predicted"/>
<dbReference type="Proteomes" id="UP001163321">
    <property type="component" value="Chromosome 7"/>
</dbReference>
<dbReference type="EMBL" id="CM047586">
    <property type="protein sequence ID" value="KAI9909327.1"/>
    <property type="molecule type" value="Genomic_DNA"/>
</dbReference>
<protein>
    <submittedName>
        <fullName evidence="1">Uncharacterized protein</fullName>
    </submittedName>
</protein>
<gene>
    <name evidence="1" type="ORF">PsorP6_014978</name>
</gene>
<sequence>MRSFLNKQVRCYVLIKLLHELGAKVDASEGASVAPNVQFLVQHGYEQLNRLDMDKPSLRTLFSMDDIARNGAASDDTTSAQNYFA</sequence>
<accession>A0ACC0VT12</accession>
<keyword evidence="2" id="KW-1185">Reference proteome</keyword>
<evidence type="ECO:0000313" key="1">
    <source>
        <dbReference type="EMBL" id="KAI9909327.1"/>
    </source>
</evidence>
<organism evidence="1 2">
    <name type="scientific">Peronosclerospora sorghi</name>
    <dbReference type="NCBI Taxonomy" id="230839"/>
    <lineage>
        <taxon>Eukaryota</taxon>
        <taxon>Sar</taxon>
        <taxon>Stramenopiles</taxon>
        <taxon>Oomycota</taxon>
        <taxon>Peronosporomycetes</taxon>
        <taxon>Peronosporales</taxon>
        <taxon>Peronosporaceae</taxon>
        <taxon>Peronosclerospora</taxon>
    </lineage>
</organism>
<reference evidence="1 2" key="1">
    <citation type="journal article" date="2022" name="bioRxiv">
        <title>The genome of the oomycete Peronosclerospora sorghi, a cosmopolitan pathogen of maize and sorghum, is inflated with dispersed pseudogenes.</title>
        <authorList>
            <person name="Fletcher K."/>
            <person name="Martin F."/>
            <person name="Isakeit T."/>
            <person name="Cavanaugh K."/>
            <person name="Magill C."/>
            <person name="Michelmore R."/>
        </authorList>
    </citation>
    <scope>NUCLEOTIDE SEQUENCE [LARGE SCALE GENOMIC DNA]</scope>
    <source>
        <strain evidence="1">P6</strain>
    </source>
</reference>